<feature type="region of interest" description="Disordered" evidence="1">
    <location>
        <begin position="100"/>
        <end position="132"/>
    </location>
</feature>
<accession>A0A5N6VYL9</accession>
<name>A0A5N6VYL9_9EURO</name>
<reference evidence="3" key="1">
    <citation type="submission" date="2019-04" db="EMBL/GenBank/DDBJ databases">
        <title>Friends and foes A comparative genomics studyof 23 Aspergillus species from section Flavi.</title>
        <authorList>
            <consortium name="DOE Joint Genome Institute"/>
            <person name="Kjaerbolling I."/>
            <person name="Vesth T."/>
            <person name="Frisvad J.C."/>
            <person name="Nybo J.L."/>
            <person name="Theobald S."/>
            <person name="Kildgaard S."/>
            <person name="Isbrandt T."/>
            <person name="Kuo A."/>
            <person name="Sato A."/>
            <person name="Lyhne E.K."/>
            <person name="Kogle M.E."/>
            <person name="Wiebenga A."/>
            <person name="Kun R.S."/>
            <person name="Lubbers R.J."/>
            <person name="Makela M.R."/>
            <person name="Barry K."/>
            <person name="Chovatia M."/>
            <person name="Clum A."/>
            <person name="Daum C."/>
            <person name="Haridas S."/>
            <person name="He G."/>
            <person name="LaButti K."/>
            <person name="Lipzen A."/>
            <person name="Mondo S."/>
            <person name="Riley R."/>
            <person name="Salamov A."/>
            <person name="Simmons B.A."/>
            <person name="Magnuson J.K."/>
            <person name="Henrissat B."/>
            <person name="Mortensen U.H."/>
            <person name="Larsen T.O."/>
            <person name="Devries R.P."/>
            <person name="Grigoriev I.V."/>
            <person name="Machida M."/>
            <person name="Baker S.E."/>
            <person name="Andersen M.R."/>
        </authorList>
    </citation>
    <scope>NUCLEOTIDE SEQUENCE [LARGE SCALE GENOMIC DNA]</scope>
    <source>
        <strain evidence="3">CBS 130015</strain>
    </source>
</reference>
<dbReference type="AlphaFoldDB" id="A0A5N6VYL9"/>
<dbReference type="EMBL" id="ML738325">
    <property type="protein sequence ID" value="KAE8313442.1"/>
    <property type="molecule type" value="Genomic_DNA"/>
</dbReference>
<gene>
    <name evidence="2" type="ORF">BDV41DRAFT_259546</name>
</gene>
<protein>
    <submittedName>
        <fullName evidence="2">Uncharacterized protein</fullName>
    </submittedName>
</protein>
<evidence type="ECO:0000256" key="1">
    <source>
        <dbReference type="SAM" id="MobiDB-lite"/>
    </source>
</evidence>
<feature type="compositionally biased region" description="Acidic residues" evidence="1">
    <location>
        <begin position="120"/>
        <end position="132"/>
    </location>
</feature>
<evidence type="ECO:0000313" key="3">
    <source>
        <dbReference type="Proteomes" id="UP000325433"/>
    </source>
</evidence>
<dbReference type="Proteomes" id="UP000325433">
    <property type="component" value="Unassembled WGS sequence"/>
</dbReference>
<proteinExistence type="predicted"/>
<evidence type="ECO:0000313" key="2">
    <source>
        <dbReference type="EMBL" id="KAE8313442.1"/>
    </source>
</evidence>
<sequence>MQRNHYPPQLLLRTFTIQEGSNQTSDVSSTKTIIPACCLIYRRCYYLKEVYSCGCSERGPFIQCPIRRGTNSKCVRLGAQQPRVVGNCCPNHLVGPAATVTYNQGGGREGEQPEGQPDQEGQEDGGEDENSE</sequence>
<keyword evidence="3" id="KW-1185">Reference proteome</keyword>
<organism evidence="2 3">
    <name type="scientific">Aspergillus transmontanensis</name>
    <dbReference type="NCBI Taxonomy" id="1034304"/>
    <lineage>
        <taxon>Eukaryota</taxon>
        <taxon>Fungi</taxon>
        <taxon>Dikarya</taxon>
        <taxon>Ascomycota</taxon>
        <taxon>Pezizomycotina</taxon>
        <taxon>Eurotiomycetes</taxon>
        <taxon>Eurotiomycetidae</taxon>
        <taxon>Eurotiales</taxon>
        <taxon>Aspergillaceae</taxon>
        <taxon>Aspergillus</taxon>
        <taxon>Aspergillus subgen. Circumdati</taxon>
    </lineage>
</organism>